<dbReference type="Gene3D" id="3.30.420.10">
    <property type="entry name" value="Ribonuclease H-like superfamily/Ribonuclease H"/>
    <property type="match status" value="1"/>
</dbReference>
<dbReference type="InterPro" id="IPR029472">
    <property type="entry name" value="Copia-like_N"/>
</dbReference>
<dbReference type="SUPFAM" id="SSF53098">
    <property type="entry name" value="Ribonuclease H-like"/>
    <property type="match status" value="1"/>
</dbReference>
<name>A0AAV0CCE2_9ASTE</name>
<keyword evidence="3" id="KW-0064">Aspartyl protease</keyword>
<dbReference type="Pfam" id="PF22936">
    <property type="entry name" value="Pol_BBD"/>
    <property type="match status" value="1"/>
</dbReference>
<dbReference type="InterPro" id="IPR039537">
    <property type="entry name" value="Retrotran_Ty1/copia-like"/>
</dbReference>
<evidence type="ECO:0000256" key="4">
    <source>
        <dbReference type="ARBA" id="ARBA00022801"/>
    </source>
</evidence>
<dbReference type="InterPro" id="IPR057670">
    <property type="entry name" value="SH3_retrovirus"/>
</dbReference>
<dbReference type="Pfam" id="PF07727">
    <property type="entry name" value="RVT_2"/>
    <property type="match status" value="1"/>
</dbReference>
<evidence type="ECO:0000313" key="6">
    <source>
        <dbReference type="EMBL" id="CAH9073965.1"/>
    </source>
</evidence>
<dbReference type="EMBL" id="CAMAPF010000025">
    <property type="protein sequence ID" value="CAH9073965.1"/>
    <property type="molecule type" value="Genomic_DNA"/>
</dbReference>
<dbReference type="GO" id="GO:0004190">
    <property type="term" value="F:aspartic-type endopeptidase activity"/>
    <property type="evidence" value="ECO:0007669"/>
    <property type="project" value="UniProtKB-KW"/>
</dbReference>
<accession>A0AAV0CCE2</accession>
<dbReference type="InterPro" id="IPR054722">
    <property type="entry name" value="PolX-like_BBD"/>
</dbReference>
<proteinExistence type="predicted"/>
<dbReference type="GO" id="GO:0006508">
    <property type="term" value="P:proteolysis"/>
    <property type="evidence" value="ECO:0007669"/>
    <property type="project" value="UniProtKB-KW"/>
</dbReference>
<dbReference type="PANTHER" id="PTHR42648:SF31">
    <property type="entry name" value="RNA-DIRECTED DNA POLYMERASE"/>
    <property type="match status" value="1"/>
</dbReference>
<dbReference type="Pfam" id="PF00665">
    <property type="entry name" value="rve"/>
    <property type="match status" value="1"/>
</dbReference>
<evidence type="ECO:0000256" key="2">
    <source>
        <dbReference type="ARBA" id="ARBA00022723"/>
    </source>
</evidence>
<dbReference type="GO" id="GO:0003676">
    <property type="term" value="F:nucleic acid binding"/>
    <property type="evidence" value="ECO:0007669"/>
    <property type="project" value="InterPro"/>
</dbReference>
<reference evidence="6" key="1">
    <citation type="submission" date="2022-07" db="EMBL/GenBank/DDBJ databases">
        <authorList>
            <person name="Macas J."/>
            <person name="Novak P."/>
            <person name="Neumann P."/>
        </authorList>
    </citation>
    <scope>NUCLEOTIDE SEQUENCE</scope>
</reference>
<keyword evidence="1" id="KW-0645">Protease</keyword>
<dbReference type="InterPro" id="IPR025724">
    <property type="entry name" value="GAG-pre-integrase_dom"/>
</dbReference>
<dbReference type="InterPro" id="IPR012337">
    <property type="entry name" value="RNaseH-like_sf"/>
</dbReference>
<dbReference type="InterPro" id="IPR001584">
    <property type="entry name" value="Integrase_cat-core"/>
</dbReference>
<sequence length="1368" mass="155986">MNPLNPIEDPTSPYYLHPGDHSGNRIIYETFTGDNFSAWKKSVVMSFTVKNKLGFLDGSIEQPSSDDQLRNSSWYRINALLLSWLMYSISPEIRSTFLYFTNAKDLWDEIKLRYDKSDGPRVFHLEKTLTNISQGTQTITAYYNLFKTLWDEYLNYRLIPTCKCGLCTCKINEVYQKLLDRDSVMKFLIGLNESYYNLRGQILLQPNLTLSSVYSSFLQEESQRSLQNPTGSIPSFNETSASHIPTHDSTAFLAKFHSSKKKSNVTCTHCGYQGHSAEKCFQIIGYPNNWKGPKGQRFAPGFKSFQPSTKTPQAHLANASEESVSNDFDFCDPDLYNKFLQFMHTQQTKTSSANVASANVASANVAMAINDAGDTSLNNNNEFIGKHFSFNALKKSIIWILDTGASDHMISDFCLYTSNTKSISINIQLPTGNFIQATHIGDITLNDNLTLHNVLYVPNFSFNLISVSSLALHENISVHFSSNHAALQDHLTNKIIGFAEIQNGLYHYNPATSSFTNHHNPAIKSVANSANTHYESPDLWHYRLGHFPYTKFKMLSDCIVDNNGTSTAPCDICHFAKQKRLPFNNSDSYANSAFDLIHMDVWGPYRVTSYSGFKYFLTIVDDHTRCTWVFMLKTKSEVKFHMINFHKMIETQFHKRIKCIRTDNGTEFIFPEFYKRNGIVHQLSCVETPQQNARVERKHQHILQIARALLYQSCLPLIFWADCVMTAVHIINRLPTVILKNKSPFELLYGIKPDYSHLKVFGSLAYASTLCANRTKFDQRAIKCVFIGYPLGSKGYKLYDLSNHKILISRNVKFYEMTFPYKNTTTDSLTKMNDISPTQDNIDLHIFDSYPKQLNTQSTSENHYEHVENQIHDEAAVFSHHDSSSLIQDNTNATMDEQHVQRQCTRVRSVPIHLKDYVYQLPISLDHNTNTNASVCNLVRYPINNYITYDRLTSSHKCFTVALSNTIEPKTYKQAINFPEWKKAMNDEIQALENNKTWILVNLPENQHTIGCKWVFKTKLKSDGSLDRYKARLVAKGYTQEEGLDYLDTFSPVVKLTTVRILLAIATAKNWFLHQLDVNNAFLHGDLYEDIYMQAPPGYLAANDNRVCKLLKSLYGLKQASRQWYCKLSESLKSFGYNQSQADFSLFTKVTNTSFTVLLLYVDDLILAGNDLNEISAVKTFLHNKFTIKDLGELKYILGIEIARSEKGISLCQRKYTLDILSDAGYLNSKPFSTPMDPKLKLSKTQGQPLTDPKSYRTLIGRLLYLTVTRPDISYSVQTLSQFLSNPTDTHLSAAHRVLRYLKNSPGKGLFYPSSSDFKLQGYTDSDWAACIDTRRSISGYCFYLGDSLISWKSKKQAVISRSSTEAE</sequence>
<evidence type="ECO:0000259" key="5">
    <source>
        <dbReference type="PROSITE" id="PS50994"/>
    </source>
</evidence>
<keyword evidence="7" id="KW-1185">Reference proteome</keyword>
<dbReference type="Pfam" id="PF14244">
    <property type="entry name" value="Retrotran_gag_3"/>
    <property type="match status" value="1"/>
</dbReference>
<dbReference type="PROSITE" id="PS50994">
    <property type="entry name" value="INTEGRASE"/>
    <property type="match status" value="1"/>
</dbReference>
<dbReference type="GO" id="GO:0015074">
    <property type="term" value="P:DNA integration"/>
    <property type="evidence" value="ECO:0007669"/>
    <property type="project" value="InterPro"/>
</dbReference>
<dbReference type="GO" id="GO:0046872">
    <property type="term" value="F:metal ion binding"/>
    <property type="evidence" value="ECO:0007669"/>
    <property type="project" value="UniProtKB-KW"/>
</dbReference>
<dbReference type="SUPFAM" id="SSF56672">
    <property type="entry name" value="DNA/RNA polymerases"/>
    <property type="match status" value="1"/>
</dbReference>
<evidence type="ECO:0000313" key="7">
    <source>
        <dbReference type="Proteomes" id="UP001152523"/>
    </source>
</evidence>
<dbReference type="InterPro" id="IPR043502">
    <property type="entry name" value="DNA/RNA_pol_sf"/>
</dbReference>
<organism evidence="6 7">
    <name type="scientific">Cuscuta epithymum</name>
    <dbReference type="NCBI Taxonomy" id="186058"/>
    <lineage>
        <taxon>Eukaryota</taxon>
        <taxon>Viridiplantae</taxon>
        <taxon>Streptophyta</taxon>
        <taxon>Embryophyta</taxon>
        <taxon>Tracheophyta</taxon>
        <taxon>Spermatophyta</taxon>
        <taxon>Magnoliopsida</taxon>
        <taxon>eudicotyledons</taxon>
        <taxon>Gunneridae</taxon>
        <taxon>Pentapetalae</taxon>
        <taxon>asterids</taxon>
        <taxon>lamiids</taxon>
        <taxon>Solanales</taxon>
        <taxon>Convolvulaceae</taxon>
        <taxon>Cuscuteae</taxon>
        <taxon>Cuscuta</taxon>
        <taxon>Cuscuta subgen. Cuscuta</taxon>
    </lineage>
</organism>
<dbReference type="Pfam" id="PF25597">
    <property type="entry name" value="SH3_retrovirus"/>
    <property type="match status" value="1"/>
</dbReference>
<dbReference type="Proteomes" id="UP001152523">
    <property type="component" value="Unassembled WGS sequence"/>
</dbReference>
<keyword evidence="4" id="KW-0378">Hydrolase</keyword>
<keyword evidence="2" id="KW-0479">Metal-binding</keyword>
<dbReference type="PANTHER" id="PTHR42648">
    <property type="entry name" value="TRANSPOSASE, PUTATIVE-RELATED"/>
    <property type="match status" value="1"/>
</dbReference>
<feature type="domain" description="Integrase catalytic" evidence="5">
    <location>
        <begin position="578"/>
        <end position="752"/>
    </location>
</feature>
<dbReference type="InterPro" id="IPR036397">
    <property type="entry name" value="RNaseH_sf"/>
</dbReference>
<dbReference type="CDD" id="cd09272">
    <property type="entry name" value="RNase_HI_RT_Ty1"/>
    <property type="match status" value="1"/>
</dbReference>
<comment type="caution">
    <text evidence="6">The sequence shown here is derived from an EMBL/GenBank/DDBJ whole genome shotgun (WGS) entry which is preliminary data.</text>
</comment>
<protein>
    <recommendedName>
        <fullName evidence="5">Integrase catalytic domain-containing protein</fullName>
    </recommendedName>
</protein>
<gene>
    <name evidence="6" type="ORF">CEPIT_LOCUS4821</name>
</gene>
<evidence type="ECO:0000256" key="3">
    <source>
        <dbReference type="ARBA" id="ARBA00022750"/>
    </source>
</evidence>
<dbReference type="InterPro" id="IPR013103">
    <property type="entry name" value="RVT_2"/>
</dbReference>
<evidence type="ECO:0000256" key="1">
    <source>
        <dbReference type="ARBA" id="ARBA00022670"/>
    </source>
</evidence>
<dbReference type="Pfam" id="PF13976">
    <property type="entry name" value="gag_pre-integrs"/>
    <property type="match status" value="1"/>
</dbReference>